<reference evidence="5 6" key="1">
    <citation type="submission" date="2017-01" db="EMBL/GenBank/DDBJ databases">
        <authorList>
            <person name="Wolfgang W.J."/>
            <person name="Cole J."/>
            <person name="Wroblewski D."/>
            <person name="Mcginnis J."/>
            <person name="Musser K.A."/>
        </authorList>
    </citation>
    <scope>NUCLEOTIDE SEQUENCE [LARGE SCALE GENOMIC DNA]</scope>
    <source>
        <strain evidence="5 6">93087</strain>
    </source>
</reference>
<proteinExistence type="predicted"/>
<organism evidence="5 6">
    <name type="scientific">Neisseria dumasiana</name>
    <dbReference type="NCBI Taxonomy" id="1931275"/>
    <lineage>
        <taxon>Bacteria</taxon>
        <taxon>Pseudomonadati</taxon>
        <taxon>Pseudomonadota</taxon>
        <taxon>Betaproteobacteria</taxon>
        <taxon>Neisseriales</taxon>
        <taxon>Neisseriaceae</taxon>
        <taxon>Neisseria</taxon>
    </lineage>
</organism>
<dbReference type="SMART" id="SM00327">
    <property type="entry name" value="VWA"/>
    <property type="match status" value="1"/>
</dbReference>
<gene>
    <name evidence="5" type="ORF">BV913_12010</name>
</gene>
<dbReference type="PANTHER" id="PTHR38340:SF1">
    <property type="entry name" value="S-LAYER PROTEIN"/>
    <property type="match status" value="1"/>
</dbReference>
<evidence type="ECO:0000256" key="2">
    <source>
        <dbReference type="ARBA" id="ARBA00022525"/>
    </source>
</evidence>
<dbReference type="InterPro" id="IPR011049">
    <property type="entry name" value="Serralysin-like_metalloprot_C"/>
</dbReference>
<dbReference type="InterPro" id="IPR001343">
    <property type="entry name" value="Hemolysn_Ca-bd"/>
</dbReference>
<dbReference type="PROSITE" id="PS00330">
    <property type="entry name" value="HEMOLYSIN_CALCIUM"/>
    <property type="match status" value="6"/>
</dbReference>
<dbReference type="PANTHER" id="PTHR38340">
    <property type="entry name" value="S-LAYER PROTEIN"/>
    <property type="match status" value="1"/>
</dbReference>
<evidence type="ECO:0000256" key="1">
    <source>
        <dbReference type="ARBA" id="ARBA00004613"/>
    </source>
</evidence>
<dbReference type="RefSeq" id="WP_085419012.1">
    <property type="nucleotide sequence ID" value="NZ_MTAC01000051.1"/>
</dbReference>
<evidence type="ECO:0000259" key="4">
    <source>
        <dbReference type="PROSITE" id="PS50234"/>
    </source>
</evidence>
<dbReference type="Pfam" id="PF06594">
    <property type="entry name" value="HCBP_related"/>
    <property type="match status" value="1"/>
</dbReference>
<keyword evidence="3" id="KW-0106">Calcium</keyword>
<feature type="domain" description="VWFA" evidence="4">
    <location>
        <begin position="780"/>
        <end position="960"/>
    </location>
</feature>
<name>A0ABX3WHZ1_9NEIS</name>
<protein>
    <recommendedName>
        <fullName evidence="4">VWFA domain-containing protein</fullName>
    </recommendedName>
</protein>
<keyword evidence="6" id="KW-1185">Reference proteome</keyword>
<dbReference type="InterPro" id="IPR002035">
    <property type="entry name" value="VWF_A"/>
</dbReference>
<dbReference type="InterPro" id="IPR050557">
    <property type="entry name" value="RTX_toxin/Mannuronan_C5-epim"/>
</dbReference>
<comment type="caution">
    <text evidence="5">The sequence shown here is derived from an EMBL/GenBank/DDBJ whole genome shotgun (WGS) entry which is preliminary data.</text>
</comment>
<sequence>MSENTNTSTRSAGETVVVQGTSKDDVLYGSTGKTVIYGMAGNDTIHGQSGMDTMYGGQGNDSFYIKGAGDTVIEKAGEGTDTVYSSISYTTPRNVENLTLTGNARINGTGNNEDNVITGNDNYNRLNGGRGNDSIYGQAGEDTIDGGEGNDKLYGGADRDNIFGGAGDDVLDGGEGKDVMRGQAGDDTYYVDNVNDTVIEEAGEGTDTVYSSVTYTASRNVENITLTGSGNTYAFGNNADNILTGNSGNNRLSAGRGNDTLNGMDGNDLLMAGDGNDVLYGGDGNDILRGDKGDDLLDGGNGNDKLEGGSGNDTYVFAKGYGHDTVSDGMGSNTVRFGEHIGVNDITVTETDGNWVVSLKNSGDTLTIQNQTQAGETVARFEFSDGLYTAAELWNTLNGSSANPDEDQTLIGTENDDVLVGGNGNDTLKGLGGNDTLRGGAGTDVIEGGDGNDNFIIAGDLTTGSQSTNPAYDKVLGEPLANLNGKNWGEAANGEVLRGGEGSDTLYVFGTTDLSGTVLESIEKIEMPSNVTLRAEQLAGLSVNGDGVGTLRIKDESEPTTVTLSEDQLKNVKHLDIGSHVVIEVKNLAALKGLEIISGNGTLRFKEASTLTDSHSVTPSVRVENADGTSAYGKAEVLDNIVSATDDNAVSQEIKDLSYRDLLADNVKQEGATVITLKGSSGNDYISGGNTGDELNGADGNDVLVGRNGNDLFVIEGKGKKTIIDGGSGKDTDTIVLSNAKEGVELDLSAFKGHIGSDTTIQIGAGGSRGVAGGDGDKTNLMLIIDTSGSMWGQNMVNAQKAAVELIDKYGQVGDIAIRIIGFNSWGYVQFNGMDSWMNKADAVAAINTLYASGSTNYYSALDTAEAAFISNRGSIFHENGQNFSMFLSDGYPNTPVQMPRQLQWEDFAIKHKIVSHAIGFGGIYSKDALEPIAFDGTKVADTAADRTPGQIEPILEGDIGKLSTTVSGTAKTDFIENVAGSAYDDKITGNSLDNEIRSGAGNDTLNGLGGNDKLYGGAGNDTYHFGIGYGHDVIYDNQGSNTVHFNGISMGNISVQAVTNSNGMQDWVISVNGQTADTLTIANQSDKADAAVTSFVFADGTMTNAELAKLAGVAASTSSVESTEPVLAVTALGSTTVAEHTGPAVEVHGNNLPAASETTANAVSDGLLDSSTGSLDSALDSVLPVSAAGGSVNAVEAAVYANSDAAVYNDDNAYTAAVI</sequence>
<comment type="subcellular location">
    <subcellularLocation>
        <location evidence="1">Secreted</location>
    </subcellularLocation>
</comment>
<dbReference type="PROSITE" id="PS50234">
    <property type="entry name" value="VWFA"/>
    <property type="match status" value="1"/>
</dbReference>
<dbReference type="SUPFAM" id="SSF51120">
    <property type="entry name" value="beta-Roll"/>
    <property type="match status" value="6"/>
</dbReference>
<dbReference type="CDD" id="cd00198">
    <property type="entry name" value="vWFA"/>
    <property type="match status" value="1"/>
</dbReference>
<dbReference type="Pfam" id="PF00353">
    <property type="entry name" value="HemolysinCabind"/>
    <property type="match status" value="7"/>
</dbReference>
<evidence type="ECO:0000313" key="5">
    <source>
        <dbReference type="EMBL" id="OSI27085.1"/>
    </source>
</evidence>
<dbReference type="Gene3D" id="2.150.10.10">
    <property type="entry name" value="Serralysin-like metalloprotease, C-terminal"/>
    <property type="match status" value="6"/>
</dbReference>
<evidence type="ECO:0000313" key="6">
    <source>
        <dbReference type="Proteomes" id="UP000193346"/>
    </source>
</evidence>
<evidence type="ECO:0000256" key="3">
    <source>
        <dbReference type="ARBA" id="ARBA00022837"/>
    </source>
</evidence>
<dbReference type="PRINTS" id="PR00313">
    <property type="entry name" value="CABNDNGRPT"/>
</dbReference>
<dbReference type="Proteomes" id="UP000193346">
    <property type="component" value="Unassembled WGS sequence"/>
</dbReference>
<dbReference type="EMBL" id="MTAC01000051">
    <property type="protein sequence ID" value="OSI27085.1"/>
    <property type="molecule type" value="Genomic_DNA"/>
</dbReference>
<dbReference type="InterPro" id="IPR010566">
    <property type="entry name" value="Haemolys_ca-bd"/>
</dbReference>
<dbReference type="SUPFAM" id="SSF53300">
    <property type="entry name" value="vWA-like"/>
    <property type="match status" value="1"/>
</dbReference>
<dbReference type="InterPro" id="IPR018511">
    <property type="entry name" value="Hemolysin-typ_Ca-bd_CS"/>
</dbReference>
<dbReference type="Pfam" id="PF00092">
    <property type="entry name" value="VWA"/>
    <property type="match status" value="1"/>
</dbReference>
<dbReference type="Gene3D" id="3.40.50.410">
    <property type="entry name" value="von Willebrand factor, type A domain"/>
    <property type="match status" value="1"/>
</dbReference>
<dbReference type="InterPro" id="IPR036465">
    <property type="entry name" value="vWFA_dom_sf"/>
</dbReference>
<accession>A0ABX3WHZ1</accession>
<keyword evidence="2" id="KW-0964">Secreted</keyword>